<keyword evidence="3" id="KW-0540">Nuclease</keyword>
<dbReference type="InterPro" id="IPR005135">
    <property type="entry name" value="Endo/exonuclease/phosphatase"/>
</dbReference>
<feature type="domain" description="LTD" evidence="2">
    <location>
        <begin position="63"/>
        <end position="224"/>
    </location>
</feature>
<organism evidence="3 4">
    <name type="scientific">Modicisalibacter luteus</name>
    <dbReference type="NCBI Taxonomy" id="453962"/>
    <lineage>
        <taxon>Bacteria</taxon>
        <taxon>Pseudomonadati</taxon>
        <taxon>Pseudomonadota</taxon>
        <taxon>Gammaproteobacteria</taxon>
        <taxon>Oceanospirillales</taxon>
        <taxon>Halomonadaceae</taxon>
        <taxon>Modicisalibacter</taxon>
    </lineage>
</organism>
<gene>
    <name evidence="3" type="ORF">ACFOEI_14960</name>
</gene>
<protein>
    <submittedName>
        <fullName evidence="3">ExeM/NucH family extracellular endonuclease</fullName>
    </submittedName>
</protein>
<feature type="region of interest" description="Disordered" evidence="1">
    <location>
        <begin position="492"/>
        <end position="511"/>
    </location>
</feature>
<dbReference type="Pfam" id="PF03372">
    <property type="entry name" value="Exo_endo_phos"/>
    <property type="match status" value="1"/>
</dbReference>
<dbReference type="PROSITE" id="PS51841">
    <property type="entry name" value="LTD"/>
    <property type="match status" value="1"/>
</dbReference>
<dbReference type="NCBIfam" id="NF033681">
    <property type="entry name" value="ExeM_NucH_DNase"/>
    <property type="match status" value="1"/>
</dbReference>
<dbReference type="InterPro" id="IPR047971">
    <property type="entry name" value="ExeM-like"/>
</dbReference>
<dbReference type="CDD" id="cd10283">
    <property type="entry name" value="MnuA_DNase1-like"/>
    <property type="match status" value="1"/>
</dbReference>
<evidence type="ECO:0000259" key="2">
    <source>
        <dbReference type="PROSITE" id="PS51841"/>
    </source>
</evidence>
<dbReference type="RefSeq" id="WP_169338652.1">
    <property type="nucleotide sequence ID" value="NZ_BMXD01000001.1"/>
</dbReference>
<dbReference type="SUPFAM" id="SSF56219">
    <property type="entry name" value="DNase I-like"/>
    <property type="match status" value="1"/>
</dbReference>
<evidence type="ECO:0000256" key="1">
    <source>
        <dbReference type="SAM" id="MobiDB-lite"/>
    </source>
</evidence>
<accession>A0ABV7M3Y1</accession>
<sequence length="846" mass="89187">MLGNYANTAASASAFVNAANFKLNAISQAVKDILHHDTSWQSFDLRVAIADRLKDFPPSNEPEPGTEEPQGGLIISEYVEGSGYNKALELTNMSSEGLSLEGYQLSLYSNGSSQTSSSLELSDYGTLAAGETLVIANSQASADITARSDASSGVANFNGNDALVLSGPDGATLDVLGEVGNDVTYAQDVTLRRNADVTQGSASFDDGQWQTLEQDAVEGLGYAGDQTGSVDGGVGEGDTGSEPPAKMTAIHAIQGSGDSSPLAAQTVSVNAIVTMVAPGMDGFFLQQADDTIDENAQTSEGIFVYAGNNNDALLASLAAGDRVELSGEVSEHNGRTELDLTSDISIVERGLALPTSQRISLPYEDHQLEPFEGMRVTVDAEDGNGLTVTELYQLGQYGQVTLASGGRVMQYTEENAPSQEGYAEQQEALAERTIILDDASSASNPYPIQFGRDGNPLSADNPLRGGDSVEAVTGVLDFSYDEYRVQTTDSVDFDATNPREAEPDREELSAGGAPSLEVASFNVLNYFTTLDQNGNTFFTPGGVEHAPRGAENAEEFMRQQAKLVSAINGTDAEVVGLMELQNNGYDSDSAIASLVDALNAAADDDVTWAYATPRVDPQDADSAIAVPGDDAITVGIIYNSEAVDPVGAAATTTEGAFAYANRAPIMQTFRDQDTGGVFSVAVNHFKSKGSVVNGEEAAGDGQGNNNPTRVEAAEQLSDWIASDPTGSGDSDVLILGDLNSYAEEDPITALENDGYALLDDDYSYVFDGQWGSLDHALASESLNEQVTGTTTWHINADEATALDYNLWRENNAEAREALYAPTPYRSSDHDPVIVGLNPASDAASFM</sequence>
<keyword evidence="4" id="KW-1185">Reference proteome</keyword>
<evidence type="ECO:0000313" key="4">
    <source>
        <dbReference type="Proteomes" id="UP001595640"/>
    </source>
</evidence>
<dbReference type="PANTHER" id="PTHR42834:SF1">
    <property type="entry name" value="ENDONUCLEASE_EXONUCLEASE_PHOSPHATASE FAMILY PROTEIN (AFU_ORTHOLOGUE AFUA_3G09210)"/>
    <property type="match status" value="1"/>
</dbReference>
<keyword evidence="3" id="KW-0255">Endonuclease</keyword>
<dbReference type="CDD" id="cd04486">
    <property type="entry name" value="YhcR_OBF_like"/>
    <property type="match status" value="1"/>
</dbReference>
<dbReference type="InterPro" id="IPR036691">
    <property type="entry name" value="Endo/exonu/phosph_ase_sf"/>
</dbReference>
<dbReference type="Pfam" id="PF00932">
    <property type="entry name" value="LTD"/>
    <property type="match status" value="1"/>
</dbReference>
<name>A0ABV7M3Y1_9GAMM</name>
<dbReference type="GO" id="GO:0004519">
    <property type="term" value="F:endonuclease activity"/>
    <property type="evidence" value="ECO:0007669"/>
    <property type="project" value="UniProtKB-KW"/>
</dbReference>
<evidence type="ECO:0000313" key="3">
    <source>
        <dbReference type="EMBL" id="MFC3293354.1"/>
    </source>
</evidence>
<dbReference type="InterPro" id="IPR001322">
    <property type="entry name" value="Lamin_tail_dom"/>
</dbReference>
<dbReference type="Proteomes" id="UP001595640">
    <property type="component" value="Unassembled WGS sequence"/>
</dbReference>
<reference evidence="4" key="1">
    <citation type="journal article" date="2019" name="Int. J. Syst. Evol. Microbiol.">
        <title>The Global Catalogue of Microorganisms (GCM) 10K type strain sequencing project: providing services to taxonomists for standard genome sequencing and annotation.</title>
        <authorList>
            <consortium name="The Broad Institute Genomics Platform"/>
            <consortium name="The Broad Institute Genome Sequencing Center for Infectious Disease"/>
            <person name="Wu L."/>
            <person name="Ma J."/>
        </authorList>
    </citation>
    <scope>NUCLEOTIDE SEQUENCE [LARGE SCALE GENOMIC DNA]</scope>
    <source>
        <strain evidence="4">KCTC 12847</strain>
    </source>
</reference>
<keyword evidence="3" id="KW-0378">Hydrolase</keyword>
<dbReference type="PANTHER" id="PTHR42834">
    <property type="entry name" value="ENDONUCLEASE/EXONUCLEASE/PHOSPHATASE FAMILY PROTEIN (AFU_ORTHOLOGUE AFUA_3G09210)"/>
    <property type="match status" value="1"/>
</dbReference>
<dbReference type="Gene3D" id="3.60.10.10">
    <property type="entry name" value="Endonuclease/exonuclease/phosphatase"/>
    <property type="match status" value="1"/>
</dbReference>
<proteinExistence type="predicted"/>
<dbReference type="EMBL" id="JBHRUH010000031">
    <property type="protein sequence ID" value="MFC3293354.1"/>
    <property type="molecule type" value="Genomic_DNA"/>
</dbReference>
<comment type="caution">
    <text evidence="3">The sequence shown here is derived from an EMBL/GenBank/DDBJ whole genome shotgun (WGS) entry which is preliminary data.</text>
</comment>
<feature type="compositionally biased region" description="Basic and acidic residues" evidence="1">
    <location>
        <begin position="497"/>
        <end position="508"/>
    </location>
</feature>